<feature type="transmembrane region" description="Helical" evidence="1">
    <location>
        <begin position="43"/>
        <end position="60"/>
    </location>
</feature>
<dbReference type="AlphaFoldDB" id="A0A5B7IU74"/>
<sequence length="68" mass="7685">MTSASRREKQRFVFRGKISFPASYITAALAFPAQPHHTTPHHTIVLPVIAPCYCFMRLTVPLTKSIIM</sequence>
<comment type="caution">
    <text evidence="2">The sequence shown here is derived from an EMBL/GenBank/DDBJ whole genome shotgun (WGS) entry which is preliminary data.</text>
</comment>
<dbReference type="Proteomes" id="UP000324222">
    <property type="component" value="Unassembled WGS sequence"/>
</dbReference>
<proteinExistence type="predicted"/>
<keyword evidence="1" id="KW-0812">Transmembrane</keyword>
<accession>A0A5B7IU74</accession>
<evidence type="ECO:0000313" key="2">
    <source>
        <dbReference type="EMBL" id="MPC86015.1"/>
    </source>
</evidence>
<keyword evidence="1" id="KW-1133">Transmembrane helix</keyword>
<keyword evidence="3" id="KW-1185">Reference proteome</keyword>
<reference evidence="2 3" key="1">
    <citation type="submission" date="2019-05" db="EMBL/GenBank/DDBJ databases">
        <title>Another draft genome of Portunus trituberculatus and its Hox gene families provides insights of decapod evolution.</title>
        <authorList>
            <person name="Jeong J.-H."/>
            <person name="Song I."/>
            <person name="Kim S."/>
            <person name="Choi T."/>
            <person name="Kim D."/>
            <person name="Ryu S."/>
            <person name="Kim W."/>
        </authorList>
    </citation>
    <scope>NUCLEOTIDE SEQUENCE [LARGE SCALE GENOMIC DNA]</scope>
    <source>
        <tissue evidence="2">Muscle</tissue>
    </source>
</reference>
<evidence type="ECO:0000256" key="1">
    <source>
        <dbReference type="SAM" id="Phobius"/>
    </source>
</evidence>
<name>A0A5B7IU74_PORTR</name>
<dbReference type="EMBL" id="VSRR010070270">
    <property type="protein sequence ID" value="MPC86015.1"/>
    <property type="molecule type" value="Genomic_DNA"/>
</dbReference>
<keyword evidence="1" id="KW-0472">Membrane</keyword>
<evidence type="ECO:0000313" key="3">
    <source>
        <dbReference type="Proteomes" id="UP000324222"/>
    </source>
</evidence>
<feature type="transmembrane region" description="Helical" evidence="1">
    <location>
        <begin position="12"/>
        <end position="31"/>
    </location>
</feature>
<gene>
    <name evidence="2" type="ORF">E2C01_080827</name>
</gene>
<organism evidence="2 3">
    <name type="scientific">Portunus trituberculatus</name>
    <name type="common">Swimming crab</name>
    <name type="synonym">Neptunus trituberculatus</name>
    <dbReference type="NCBI Taxonomy" id="210409"/>
    <lineage>
        <taxon>Eukaryota</taxon>
        <taxon>Metazoa</taxon>
        <taxon>Ecdysozoa</taxon>
        <taxon>Arthropoda</taxon>
        <taxon>Crustacea</taxon>
        <taxon>Multicrustacea</taxon>
        <taxon>Malacostraca</taxon>
        <taxon>Eumalacostraca</taxon>
        <taxon>Eucarida</taxon>
        <taxon>Decapoda</taxon>
        <taxon>Pleocyemata</taxon>
        <taxon>Brachyura</taxon>
        <taxon>Eubrachyura</taxon>
        <taxon>Portunoidea</taxon>
        <taxon>Portunidae</taxon>
        <taxon>Portuninae</taxon>
        <taxon>Portunus</taxon>
    </lineage>
</organism>
<protein>
    <submittedName>
        <fullName evidence="2">Uncharacterized protein</fullName>
    </submittedName>
</protein>